<feature type="region of interest" description="Disordered" evidence="1">
    <location>
        <begin position="129"/>
        <end position="199"/>
    </location>
</feature>
<feature type="compositionally biased region" description="Basic and acidic residues" evidence="1">
    <location>
        <begin position="174"/>
        <end position="183"/>
    </location>
</feature>
<evidence type="ECO:0000313" key="2">
    <source>
        <dbReference type="EMBL" id="KAF2829878.1"/>
    </source>
</evidence>
<dbReference type="Proteomes" id="UP000799424">
    <property type="component" value="Unassembled WGS sequence"/>
</dbReference>
<feature type="region of interest" description="Disordered" evidence="1">
    <location>
        <begin position="1"/>
        <end position="74"/>
    </location>
</feature>
<evidence type="ECO:0000313" key="3">
    <source>
        <dbReference type="Proteomes" id="UP000799424"/>
    </source>
</evidence>
<organism evidence="2 3">
    <name type="scientific">Ophiobolus disseminans</name>
    <dbReference type="NCBI Taxonomy" id="1469910"/>
    <lineage>
        <taxon>Eukaryota</taxon>
        <taxon>Fungi</taxon>
        <taxon>Dikarya</taxon>
        <taxon>Ascomycota</taxon>
        <taxon>Pezizomycotina</taxon>
        <taxon>Dothideomycetes</taxon>
        <taxon>Pleosporomycetidae</taxon>
        <taxon>Pleosporales</taxon>
        <taxon>Pleosporineae</taxon>
        <taxon>Phaeosphaeriaceae</taxon>
        <taxon>Ophiobolus</taxon>
    </lineage>
</organism>
<feature type="compositionally biased region" description="Low complexity" evidence="1">
    <location>
        <begin position="24"/>
        <end position="46"/>
    </location>
</feature>
<evidence type="ECO:0000256" key="1">
    <source>
        <dbReference type="SAM" id="MobiDB-lite"/>
    </source>
</evidence>
<gene>
    <name evidence="2" type="ORF">CC86DRAFT_453437</name>
</gene>
<dbReference type="EMBL" id="MU006220">
    <property type="protein sequence ID" value="KAF2829878.1"/>
    <property type="molecule type" value="Genomic_DNA"/>
</dbReference>
<name>A0A6A7AAY6_9PLEO</name>
<reference evidence="2" key="1">
    <citation type="journal article" date="2020" name="Stud. Mycol.">
        <title>101 Dothideomycetes genomes: a test case for predicting lifestyles and emergence of pathogens.</title>
        <authorList>
            <person name="Haridas S."/>
            <person name="Albert R."/>
            <person name="Binder M."/>
            <person name="Bloem J."/>
            <person name="Labutti K."/>
            <person name="Salamov A."/>
            <person name="Andreopoulos B."/>
            <person name="Baker S."/>
            <person name="Barry K."/>
            <person name="Bills G."/>
            <person name="Bluhm B."/>
            <person name="Cannon C."/>
            <person name="Castanera R."/>
            <person name="Culley D."/>
            <person name="Daum C."/>
            <person name="Ezra D."/>
            <person name="Gonzalez J."/>
            <person name="Henrissat B."/>
            <person name="Kuo A."/>
            <person name="Liang C."/>
            <person name="Lipzen A."/>
            <person name="Lutzoni F."/>
            <person name="Magnuson J."/>
            <person name="Mondo S."/>
            <person name="Nolan M."/>
            <person name="Ohm R."/>
            <person name="Pangilinan J."/>
            <person name="Park H.-J."/>
            <person name="Ramirez L."/>
            <person name="Alfaro M."/>
            <person name="Sun H."/>
            <person name="Tritt A."/>
            <person name="Yoshinaga Y."/>
            <person name="Zwiers L.-H."/>
            <person name="Turgeon B."/>
            <person name="Goodwin S."/>
            <person name="Spatafora J."/>
            <person name="Crous P."/>
            <person name="Grigoriev I."/>
        </authorList>
    </citation>
    <scope>NUCLEOTIDE SEQUENCE</scope>
    <source>
        <strain evidence="2">CBS 113818</strain>
    </source>
</reference>
<dbReference type="OrthoDB" id="5328813at2759"/>
<proteinExistence type="predicted"/>
<keyword evidence="3" id="KW-1185">Reference proteome</keyword>
<sequence>MTGEKKSSESTNRLSVKNGKKLLSRSSKPSSSTISSPPKAAIAASNAKKDDVHRRRNLNDILRRRSGDATVTGKAASIQDVALHDESHTGEEGGAVDARMADRVGELERALSLAREEQNALREALEGARQRRLGEQGASNDVQQHDDQTLQDAPVSPAIISASPERDVESEDWSDTRSNRKSFDTPTSRPPSSHARSHDDLLRQNHDLRYKLAHLQDQLVSQDTTHRKSVERTLLHNDVEWNDLRSRLHATEKESQERLQQLLSLKSSISSLTRSDAQVTDSELADAFDQLANRIREWVISNFRRTKLDVGDLPAGTIKALRALTPAYEAIENMDRLALYQAIVSNALMQIFEEAVVIGLSVTGPLGALRAFAQSMNLSGTEHREWRRVTVRLLESKDEVSSVLQQGKNEVLHRIREEIAHLLFTLTNANLTPNAQVALMGILNTAADLQRTLALQKAQYQVLFFHNADSVGQIGFDERRMESVNDMDSMVDDDMISSKRQFLFCVFPCLEKSGDEWGENQEFYIQTTGVCL</sequence>
<accession>A0A6A7AAY6</accession>
<dbReference type="AlphaFoldDB" id="A0A6A7AAY6"/>
<feature type="compositionally biased region" description="Basic and acidic residues" evidence="1">
    <location>
        <begin position="47"/>
        <end position="67"/>
    </location>
</feature>
<protein>
    <submittedName>
        <fullName evidence="2">Uncharacterized protein</fullName>
    </submittedName>
</protein>